<comment type="caution">
    <text evidence="1">The sequence shown here is derived from an EMBL/GenBank/DDBJ whole genome shotgun (WGS) entry which is preliminary data.</text>
</comment>
<dbReference type="OrthoDB" id="6563561at2"/>
<organism evidence="1 2">
    <name type="scientific">Actinoplanes utahensis</name>
    <dbReference type="NCBI Taxonomy" id="1869"/>
    <lineage>
        <taxon>Bacteria</taxon>
        <taxon>Bacillati</taxon>
        <taxon>Actinomycetota</taxon>
        <taxon>Actinomycetes</taxon>
        <taxon>Micromonosporales</taxon>
        <taxon>Micromonosporaceae</taxon>
        <taxon>Actinoplanes</taxon>
    </lineage>
</organism>
<accession>A0A0A6UGH1</accession>
<dbReference type="Pfam" id="PF14085">
    <property type="entry name" value="DUF4265"/>
    <property type="match status" value="1"/>
</dbReference>
<protein>
    <recommendedName>
        <fullName evidence="3">DUF4265 domain-containing protein</fullName>
    </recommendedName>
</protein>
<keyword evidence="2" id="KW-1185">Reference proteome</keyword>
<dbReference type="Proteomes" id="UP000054537">
    <property type="component" value="Unassembled WGS sequence"/>
</dbReference>
<dbReference type="InterPro" id="IPR025361">
    <property type="entry name" value="DUF4265"/>
</dbReference>
<sequence length="157" mass="16942">MTVVQVHFDLPVEHGGWPPVTVESLRAEPVGDDVVRLSGPPRFAFGVSSGDLIRVERDADGRHWATELVAWSGRCTIRVVPFGSGPLRGSLQRVLDAFELFGVCGEGIQQYGIVTLDVPADADLTGVQRVLRTGARDGWWDYEEGCVGDAWLAAAPG</sequence>
<dbReference type="AlphaFoldDB" id="A0A0A6UGH1"/>
<name>A0A0A6UGH1_ACTUT</name>
<dbReference type="STRING" id="1869.MB27_34875"/>
<evidence type="ECO:0000313" key="2">
    <source>
        <dbReference type="Proteomes" id="UP000054537"/>
    </source>
</evidence>
<dbReference type="EMBL" id="JRTT01000131">
    <property type="protein sequence ID" value="KHD73404.1"/>
    <property type="molecule type" value="Genomic_DNA"/>
</dbReference>
<dbReference type="RefSeq" id="WP_043531995.1">
    <property type="nucleotide sequence ID" value="NZ_JRTT01000131.1"/>
</dbReference>
<proteinExistence type="predicted"/>
<evidence type="ECO:0008006" key="3">
    <source>
        <dbReference type="Google" id="ProtNLM"/>
    </source>
</evidence>
<reference evidence="1 2" key="1">
    <citation type="submission" date="2014-10" db="EMBL/GenBank/DDBJ databases">
        <title>Draft genome sequence of Actinoplanes utahensis NRRL 12052.</title>
        <authorList>
            <person name="Velasco-Bucheli B."/>
            <person name="del Cerro C."/>
            <person name="Hormigo D."/>
            <person name="Garcia J.L."/>
            <person name="Acebal C."/>
            <person name="Arroyo M."/>
            <person name="de la Mata I."/>
        </authorList>
    </citation>
    <scope>NUCLEOTIDE SEQUENCE [LARGE SCALE GENOMIC DNA]</scope>
    <source>
        <strain evidence="1 2">NRRL 12052</strain>
    </source>
</reference>
<dbReference type="eggNOG" id="ENOG5032ZHB">
    <property type="taxonomic scope" value="Bacteria"/>
</dbReference>
<evidence type="ECO:0000313" key="1">
    <source>
        <dbReference type="EMBL" id="KHD73404.1"/>
    </source>
</evidence>
<gene>
    <name evidence="1" type="ORF">MB27_34875</name>
</gene>